<sequence length="133" mass="14206">MSFVGTVIIILMSSTVVLYLIAIGLLAGFLSGTLGIGGSIVMIPLLILFVGFSQHEAQGTSLAVLSVPVTILAAYTYYKEGFVNWKYAMVIALTFVIGGYLGSKLAISINQLLLKKIFGGILLLVSLKMIFNK</sequence>
<proteinExistence type="inferred from homology"/>
<dbReference type="InterPro" id="IPR002781">
    <property type="entry name" value="TM_pro_TauE-like"/>
</dbReference>
<evidence type="ECO:0000313" key="7">
    <source>
        <dbReference type="Proteomes" id="UP000324376"/>
    </source>
</evidence>
<name>A0A5S5BZR4_9FLAO</name>
<reference evidence="6 7" key="1">
    <citation type="submission" date="2019-07" db="EMBL/GenBank/DDBJ databases">
        <title>Genomic Encyclopedia of Archaeal and Bacterial Type Strains, Phase II (KMG-II): from individual species to whole genera.</title>
        <authorList>
            <person name="Goeker M."/>
        </authorList>
    </citation>
    <scope>NUCLEOTIDE SEQUENCE [LARGE SCALE GENOMIC DNA]</scope>
    <source>
        <strain evidence="6 7">DSM 17527</strain>
    </source>
</reference>
<dbReference type="GO" id="GO:0005886">
    <property type="term" value="C:plasma membrane"/>
    <property type="evidence" value="ECO:0007669"/>
    <property type="project" value="UniProtKB-SubCell"/>
</dbReference>
<keyword evidence="4 5" id="KW-0472">Membrane</keyword>
<protein>
    <recommendedName>
        <fullName evidence="5">Probable membrane transporter protein</fullName>
    </recommendedName>
</protein>
<evidence type="ECO:0000256" key="3">
    <source>
        <dbReference type="ARBA" id="ARBA00022989"/>
    </source>
</evidence>
<dbReference type="AlphaFoldDB" id="A0A5S5BZR4"/>
<dbReference type="PANTHER" id="PTHR43701:SF2">
    <property type="entry name" value="MEMBRANE TRANSPORTER PROTEIN YJNA-RELATED"/>
    <property type="match status" value="1"/>
</dbReference>
<comment type="similarity">
    <text evidence="5">Belongs to the 4-toluene sulfonate uptake permease (TSUP) (TC 2.A.102) family.</text>
</comment>
<keyword evidence="2 5" id="KW-0812">Transmembrane</keyword>
<dbReference type="PANTHER" id="PTHR43701">
    <property type="entry name" value="MEMBRANE TRANSPORTER PROTEIN MJ0441-RELATED"/>
    <property type="match status" value="1"/>
</dbReference>
<evidence type="ECO:0000256" key="1">
    <source>
        <dbReference type="ARBA" id="ARBA00004141"/>
    </source>
</evidence>
<keyword evidence="7" id="KW-1185">Reference proteome</keyword>
<evidence type="ECO:0000256" key="5">
    <source>
        <dbReference type="RuleBase" id="RU363041"/>
    </source>
</evidence>
<feature type="transmembrane region" description="Helical" evidence="5">
    <location>
        <begin position="84"/>
        <end position="101"/>
    </location>
</feature>
<evidence type="ECO:0000256" key="2">
    <source>
        <dbReference type="ARBA" id="ARBA00022692"/>
    </source>
</evidence>
<comment type="caution">
    <text evidence="6">The sequence shown here is derived from an EMBL/GenBank/DDBJ whole genome shotgun (WGS) entry which is preliminary data.</text>
</comment>
<dbReference type="InterPro" id="IPR051598">
    <property type="entry name" value="TSUP/Inactive_protease-like"/>
</dbReference>
<keyword evidence="5" id="KW-1003">Cell membrane</keyword>
<dbReference type="EMBL" id="VNHU01000008">
    <property type="protein sequence ID" value="TYP71692.1"/>
    <property type="molecule type" value="Genomic_DNA"/>
</dbReference>
<comment type="subcellular location">
    <subcellularLocation>
        <location evidence="5">Cell membrane</location>
        <topology evidence="5">Multi-pass membrane protein</topology>
    </subcellularLocation>
    <subcellularLocation>
        <location evidence="1">Membrane</location>
        <topology evidence="1">Multi-pass membrane protein</topology>
    </subcellularLocation>
</comment>
<keyword evidence="3 5" id="KW-1133">Transmembrane helix</keyword>
<dbReference type="Proteomes" id="UP000324376">
    <property type="component" value="Unassembled WGS sequence"/>
</dbReference>
<dbReference type="Pfam" id="PF01925">
    <property type="entry name" value="TauE"/>
    <property type="match status" value="1"/>
</dbReference>
<feature type="transmembrane region" description="Helical" evidence="5">
    <location>
        <begin position="33"/>
        <end position="52"/>
    </location>
</feature>
<gene>
    <name evidence="6" type="ORF">BD809_108102</name>
</gene>
<evidence type="ECO:0000313" key="6">
    <source>
        <dbReference type="EMBL" id="TYP71692.1"/>
    </source>
</evidence>
<feature type="transmembrane region" description="Helical" evidence="5">
    <location>
        <begin position="7"/>
        <end position="27"/>
    </location>
</feature>
<accession>A0A5S5BZR4</accession>
<organism evidence="6 7">
    <name type="scientific">Aquimarina intermedia</name>
    <dbReference type="NCBI Taxonomy" id="350814"/>
    <lineage>
        <taxon>Bacteria</taxon>
        <taxon>Pseudomonadati</taxon>
        <taxon>Bacteroidota</taxon>
        <taxon>Flavobacteriia</taxon>
        <taxon>Flavobacteriales</taxon>
        <taxon>Flavobacteriaceae</taxon>
        <taxon>Aquimarina</taxon>
    </lineage>
</organism>
<evidence type="ECO:0000256" key="4">
    <source>
        <dbReference type="ARBA" id="ARBA00023136"/>
    </source>
</evidence>
<feature type="transmembrane region" description="Helical" evidence="5">
    <location>
        <begin position="59"/>
        <end position="78"/>
    </location>
</feature>